<evidence type="ECO:0000313" key="1">
    <source>
        <dbReference type="EMBL" id="MBB4015535.1"/>
    </source>
</evidence>
<proteinExistence type="predicted"/>
<name>A0A840BQC5_9HYPH</name>
<dbReference type="AlphaFoldDB" id="A0A840BQC5"/>
<dbReference type="EMBL" id="JACIEN010000001">
    <property type="protein sequence ID" value="MBB4015535.1"/>
    <property type="molecule type" value="Genomic_DNA"/>
</dbReference>
<protein>
    <submittedName>
        <fullName evidence="1">Uncharacterized protein</fullName>
    </submittedName>
</protein>
<sequence>MHGAQADAAGARIRTLAANLAVVGLDSALVCAETGGQGRGTAEAARRLARLAARMERAARPLGVPQRADQEGDGWQAAIEVAEEASAVAGRLLAAAVKARRAADGEGEADASSAPVGATPRAVAAGRRLEARSGDARRIAAWLRANKVR</sequence>
<keyword evidence="2" id="KW-1185">Reference proteome</keyword>
<accession>A0A840BQC5</accession>
<dbReference type="Proteomes" id="UP000577362">
    <property type="component" value="Unassembled WGS sequence"/>
</dbReference>
<reference evidence="1 2" key="1">
    <citation type="submission" date="2020-08" db="EMBL/GenBank/DDBJ databases">
        <title>Genomic Encyclopedia of Type Strains, Phase IV (KMG-IV): sequencing the most valuable type-strain genomes for metagenomic binning, comparative biology and taxonomic classification.</title>
        <authorList>
            <person name="Goeker M."/>
        </authorList>
    </citation>
    <scope>NUCLEOTIDE SEQUENCE [LARGE SCALE GENOMIC DNA]</scope>
    <source>
        <strain evidence="1 2">DSM 103737</strain>
    </source>
</reference>
<evidence type="ECO:0000313" key="2">
    <source>
        <dbReference type="Proteomes" id="UP000577362"/>
    </source>
</evidence>
<comment type="caution">
    <text evidence="1">The sequence shown here is derived from an EMBL/GenBank/DDBJ whole genome shotgun (WGS) entry which is preliminary data.</text>
</comment>
<dbReference type="RefSeq" id="WP_183315639.1">
    <property type="nucleotide sequence ID" value="NZ_JACIEN010000001.1"/>
</dbReference>
<gene>
    <name evidence="1" type="ORF">GGR16_000541</name>
</gene>
<organism evidence="1 2">
    <name type="scientific">Chelatococcus caeni</name>
    <dbReference type="NCBI Taxonomy" id="1348468"/>
    <lineage>
        <taxon>Bacteria</taxon>
        <taxon>Pseudomonadati</taxon>
        <taxon>Pseudomonadota</taxon>
        <taxon>Alphaproteobacteria</taxon>
        <taxon>Hyphomicrobiales</taxon>
        <taxon>Chelatococcaceae</taxon>
        <taxon>Chelatococcus</taxon>
    </lineage>
</organism>